<evidence type="ECO:0000313" key="1">
    <source>
        <dbReference type="EMBL" id="RUS82319.1"/>
    </source>
</evidence>
<reference evidence="1 2" key="1">
    <citation type="submission" date="2019-01" db="EMBL/GenBank/DDBJ databases">
        <title>A draft genome assembly of the solar-powered sea slug Elysia chlorotica.</title>
        <authorList>
            <person name="Cai H."/>
            <person name="Li Q."/>
            <person name="Fang X."/>
            <person name="Li J."/>
            <person name="Curtis N.E."/>
            <person name="Altenburger A."/>
            <person name="Shibata T."/>
            <person name="Feng M."/>
            <person name="Maeda T."/>
            <person name="Schwartz J.A."/>
            <person name="Shigenobu S."/>
            <person name="Lundholm N."/>
            <person name="Nishiyama T."/>
            <person name="Yang H."/>
            <person name="Hasebe M."/>
            <person name="Li S."/>
            <person name="Pierce S.K."/>
            <person name="Wang J."/>
        </authorList>
    </citation>
    <scope>NUCLEOTIDE SEQUENCE [LARGE SCALE GENOMIC DNA]</scope>
    <source>
        <strain evidence="1">EC2010</strain>
        <tissue evidence="1">Whole organism of an adult</tissue>
    </source>
</reference>
<proteinExistence type="predicted"/>
<dbReference type="Proteomes" id="UP000271974">
    <property type="component" value="Unassembled WGS sequence"/>
</dbReference>
<keyword evidence="2" id="KW-1185">Reference proteome</keyword>
<gene>
    <name evidence="1" type="ORF">EGW08_009909</name>
</gene>
<protein>
    <submittedName>
        <fullName evidence="1">Uncharacterized protein</fullName>
    </submittedName>
</protein>
<dbReference type="EMBL" id="RQTK01000291">
    <property type="protein sequence ID" value="RUS82319.1"/>
    <property type="molecule type" value="Genomic_DNA"/>
</dbReference>
<name>A0A3S0ZM85_ELYCH</name>
<dbReference type="AlphaFoldDB" id="A0A3S0ZM85"/>
<organism evidence="1 2">
    <name type="scientific">Elysia chlorotica</name>
    <name type="common">Eastern emerald elysia</name>
    <name type="synonym">Sea slug</name>
    <dbReference type="NCBI Taxonomy" id="188477"/>
    <lineage>
        <taxon>Eukaryota</taxon>
        <taxon>Metazoa</taxon>
        <taxon>Spiralia</taxon>
        <taxon>Lophotrochozoa</taxon>
        <taxon>Mollusca</taxon>
        <taxon>Gastropoda</taxon>
        <taxon>Heterobranchia</taxon>
        <taxon>Euthyneura</taxon>
        <taxon>Panpulmonata</taxon>
        <taxon>Sacoglossa</taxon>
        <taxon>Placobranchoidea</taxon>
        <taxon>Plakobranchidae</taxon>
        <taxon>Elysia</taxon>
    </lineage>
</organism>
<evidence type="ECO:0000313" key="2">
    <source>
        <dbReference type="Proteomes" id="UP000271974"/>
    </source>
</evidence>
<accession>A0A3S0ZM85</accession>
<comment type="caution">
    <text evidence="1">The sequence shown here is derived from an EMBL/GenBank/DDBJ whole genome shotgun (WGS) entry which is preliminary data.</text>
</comment>
<sequence length="199" mass="20970">MRKAESSIPPLLANASKRFEVDKGACCSDAGDALGLILGRDSAARVTFGLTGQSALWGFSPWGLAVELTLRCLSGLCPNTGTLGVERSFPTRLASPATPLNALLIPETLSFATFSSTSLTTKHGLGSSAVNRRTKAMCGRMGGSPQSPGSNLHPYGTHLTENNVSTSGGQSITCHDIHGRESWPDVYFLLARPEHGARE</sequence>